<keyword evidence="1" id="KW-0677">Repeat</keyword>
<feature type="compositionally biased region" description="Polar residues" evidence="2">
    <location>
        <begin position="262"/>
        <end position="274"/>
    </location>
</feature>
<protein>
    <recommendedName>
        <fullName evidence="7">HET-domain-containing protein</fullName>
    </recommendedName>
</protein>
<dbReference type="Pfam" id="PF06985">
    <property type="entry name" value="HET"/>
    <property type="match status" value="1"/>
</dbReference>
<evidence type="ECO:0000256" key="1">
    <source>
        <dbReference type="ARBA" id="ARBA00022737"/>
    </source>
</evidence>
<feature type="region of interest" description="Disordered" evidence="2">
    <location>
        <begin position="262"/>
        <end position="281"/>
    </location>
</feature>
<gene>
    <name evidence="5" type="ORF">LTR24_001441</name>
</gene>
<name>A0ABR0KMK8_9EURO</name>
<dbReference type="SUPFAM" id="SSF52540">
    <property type="entry name" value="P-loop containing nucleoside triphosphate hydrolases"/>
    <property type="match status" value="1"/>
</dbReference>
<keyword evidence="6" id="KW-1185">Reference proteome</keyword>
<sequence>MRLLKVSEYDELSFTRNFVGDCPSYAILSHTWGKEDEEVTFNDIKDRSGMSKAGFTKIQFCSEQTRKDGLQHFWVDTCCIDKANNAELAEAIVSMFHWYSNAAKCYVFLSDVSSRKRDSERTNKMWESAFRKSKWFMRGWTLQELLAPRHVDFYSREGERLGDKNSLEQEIHEITQIPIAALRGAPLSKFTPDERMRWASHRNTGRPEDKAYCLLGIFDVSMPPVYGEKEKAFVRLKDEIGRSYRRQLDGIGQAFVTSQPFSPNVHHSNITSPNAGGPSPLDRRKTLLPSLSFEQMDSRRSTIKSAQSMTCRWLLEHPAYLDWIDPQKLDQHCGFLWISGKPGAGKSTLMKFAHCHAEINRAEHEILVSFFFNARGEELESSTIGMYRALLFQLLNKVADLQNLLNDFHFSSQHQGQGHAWTIESLSLLQRRLKLFVDALDECDEQQVREMIEFFEDLGQQARGNGSQLYICFASRHYPAIEVRSGRQLILEDEHGHANDLAKYVQSHLRAGKGKFIEEVRTQILEKANGIFIWAVLVVEILNKEFRHGRIFAVRKRLKEIPLELSDLFKDILRRDDTNMADLLLCLQWILFAKRPLRREEFYFAMVAGLAHESENMTEWDPEHVTVDHMHLFMLTSSKGLAELTKSKTPTVQFIHESVRDFLLKDNGLYELWPELGEDLHSSAHDQLKRCCQHYLNVDISAHLLCQFDKKVAG</sequence>
<reference evidence="5 6" key="1">
    <citation type="submission" date="2023-08" db="EMBL/GenBank/DDBJ databases">
        <title>Black Yeasts Isolated from many extreme environments.</title>
        <authorList>
            <person name="Coleine C."/>
            <person name="Stajich J.E."/>
            <person name="Selbmann L."/>
        </authorList>
    </citation>
    <scope>NUCLEOTIDE SEQUENCE [LARGE SCALE GENOMIC DNA]</scope>
    <source>
        <strain evidence="5 6">CCFEE 5885</strain>
    </source>
</reference>
<comment type="caution">
    <text evidence="5">The sequence shown here is derived from an EMBL/GenBank/DDBJ whole genome shotgun (WGS) entry which is preliminary data.</text>
</comment>
<dbReference type="Gene3D" id="3.40.50.300">
    <property type="entry name" value="P-loop containing nucleotide triphosphate hydrolases"/>
    <property type="match status" value="1"/>
</dbReference>
<dbReference type="PANTHER" id="PTHR10622">
    <property type="entry name" value="HET DOMAIN-CONTAINING PROTEIN"/>
    <property type="match status" value="1"/>
</dbReference>
<evidence type="ECO:0000256" key="2">
    <source>
        <dbReference type="SAM" id="MobiDB-lite"/>
    </source>
</evidence>
<feature type="domain" description="Nephrocystin 3-like N-terminal" evidence="4">
    <location>
        <begin position="310"/>
        <end position="476"/>
    </location>
</feature>
<dbReference type="Proteomes" id="UP001345013">
    <property type="component" value="Unassembled WGS sequence"/>
</dbReference>
<dbReference type="InterPro" id="IPR056884">
    <property type="entry name" value="NPHP3-like_N"/>
</dbReference>
<organism evidence="5 6">
    <name type="scientific">Lithohypha guttulata</name>
    <dbReference type="NCBI Taxonomy" id="1690604"/>
    <lineage>
        <taxon>Eukaryota</taxon>
        <taxon>Fungi</taxon>
        <taxon>Dikarya</taxon>
        <taxon>Ascomycota</taxon>
        <taxon>Pezizomycotina</taxon>
        <taxon>Eurotiomycetes</taxon>
        <taxon>Chaetothyriomycetidae</taxon>
        <taxon>Chaetothyriales</taxon>
        <taxon>Trichomeriaceae</taxon>
        <taxon>Lithohypha</taxon>
    </lineage>
</organism>
<dbReference type="Pfam" id="PF24883">
    <property type="entry name" value="NPHP3_N"/>
    <property type="match status" value="1"/>
</dbReference>
<dbReference type="InterPro" id="IPR010730">
    <property type="entry name" value="HET"/>
</dbReference>
<evidence type="ECO:0000259" key="3">
    <source>
        <dbReference type="Pfam" id="PF06985"/>
    </source>
</evidence>
<dbReference type="EMBL" id="JAVRRG010000010">
    <property type="protein sequence ID" value="KAK5099543.1"/>
    <property type="molecule type" value="Genomic_DNA"/>
</dbReference>
<evidence type="ECO:0008006" key="7">
    <source>
        <dbReference type="Google" id="ProtNLM"/>
    </source>
</evidence>
<dbReference type="InterPro" id="IPR027417">
    <property type="entry name" value="P-loop_NTPase"/>
</dbReference>
<evidence type="ECO:0000313" key="5">
    <source>
        <dbReference type="EMBL" id="KAK5099543.1"/>
    </source>
</evidence>
<evidence type="ECO:0000259" key="4">
    <source>
        <dbReference type="Pfam" id="PF24883"/>
    </source>
</evidence>
<accession>A0ABR0KMK8</accession>
<dbReference type="PANTHER" id="PTHR10622:SF13">
    <property type="entry name" value="NACHT DOMAIN-CONTAINING PROTEIN"/>
    <property type="match status" value="1"/>
</dbReference>
<evidence type="ECO:0000313" key="6">
    <source>
        <dbReference type="Proteomes" id="UP001345013"/>
    </source>
</evidence>
<feature type="domain" description="Heterokaryon incompatibility" evidence="3">
    <location>
        <begin position="25"/>
        <end position="116"/>
    </location>
</feature>
<proteinExistence type="predicted"/>